<dbReference type="PANTHER" id="PTHR33337:SF40">
    <property type="entry name" value="CENP-V_GFA DOMAIN-CONTAINING PROTEIN-RELATED"/>
    <property type="match status" value="1"/>
</dbReference>
<evidence type="ECO:0000256" key="1">
    <source>
        <dbReference type="ARBA" id="ARBA00005495"/>
    </source>
</evidence>
<dbReference type="AlphaFoldDB" id="A0A9W8Z4L4"/>
<sequence length="137" mass="15357">MGDRITGRCNCGQQVYVIPKPTDMNICHCMDCRKWSGAMHSAHLFVKTTDIETSSPEPKQYVQKGDSGSEMTRAWCDTCGSGIWMKSASKPEMTFLKAGLFDPGQIPNPTMENWLKNMESWETPARGTQKTAQRGFD</sequence>
<evidence type="ECO:0000256" key="2">
    <source>
        <dbReference type="ARBA" id="ARBA00022723"/>
    </source>
</evidence>
<proteinExistence type="inferred from homology"/>
<dbReference type="OrthoDB" id="9985472at2759"/>
<feature type="domain" description="CENP-V/GFA" evidence="5">
    <location>
        <begin position="5"/>
        <end position="122"/>
    </location>
</feature>
<dbReference type="PANTHER" id="PTHR33337">
    <property type="entry name" value="GFA DOMAIN-CONTAINING PROTEIN"/>
    <property type="match status" value="1"/>
</dbReference>
<dbReference type="EMBL" id="JAPEVB010000001">
    <property type="protein sequence ID" value="KAJ4397680.1"/>
    <property type="molecule type" value="Genomic_DNA"/>
</dbReference>
<dbReference type="PROSITE" id="PS51891">
    <property type="entry name" value="CENP_V_GFA"/>
    <property type="match status" value="1"/>
</dbReference>
<dbReference type="Pfam" id="PF04828">
    <property type="entry name" value="GFA"/>
    <property type="match status" value="1"/>
</dbReference>
<dbReference type="GO" id="GO:0046872">
    <property type="term" value="F:metal ion binding"/>
    <property type="evidence" value="ECO:0007669"/>
    <property type="project" value="UniProtKB-KW"/>
</dbReference>
<dbReference type="InterPro" id="IPR006913">
    <property type="entry name" value="CENP-V/GFA"/>
</dbReference>
<evidence type="ECO:0000259" key="5">
    <source>
        <dbReference type="PROSITE" id="PS51891"/>
    </source>
</evidence>
<name>A0A9W8Z4L4_9PEZI</name>
<comment type="similarity">
    <text evidence="1">Belongs to the Gfa family.</text>
</comment>
<organism evidence="6 7">
    <name type="scientific">Gnomoniopsis smithogilvyi</name>
    <dbReference type="NCBI Taxonomy" id="1191159"/>
    <lineage>
        <taxon>Eukaryota</taxon>
        <taxon>Fungi</taxon>
        <taxon>Dikarya</taxon>
        <taxon>Ascomycota</taxon>
        <taxon>Pezizomycotina</taxon>
        <taxon>Sordariomycetes</taxon>
        <taxon>Sordariomycetidae</taxon>
        <taxon>Diaporthales</taxon>
        <taxon>Gnomoniaceae</taxon>
        <taxon>Gnomoniopsis</taxon>
    </lineage>
</organism>
<gene>
    <name evidence="6" type="ORF">N0V93_001913</name>
</gene>
<dbReference type="Gene3D" id="3.90.1590.10">
    <property type="entry name" value="glutathione-dependent formaldehyde- activating enzyme (gfa)"/>
    <property type="match status" value="1"/>
</dbReference>
<keyword evidence="4" id="KW-0456">Lyase</keyword>
<keyword evidence="2" id="KW-0479">Metal-binding</keyword>
<evidence type="ECO:0000313" key="7">
    <source>
        <dbReference type="Proteomes" id="UP001140453"/>
    </source>
</evidence>
<dbReference type="InterPro" id="IPR011057">
    <property type="entry name" value="Mss4-like_sf"/>
</dbReference>
<evidence type="ECO:0000256" key="4">
    <source>
        <dbReference type="ARBA" id="ARBA00023239"/>
    </source>
</evidence>
<keyword evidence="7" id="KW-1185">Reference proteome</keyword>
<evidence type="ECO:0000256" key="3">
    <source>
        <dbReference type="ARBA" id="ARBA00022833"/>
    </source>
</evidence>
<dbReference type="Proteomes" id="UP001140453">
    <property type="component" value="Unassembled WGS sequence"/>
</dbReference>
<accession>A0A9W8Z4L4</accession>
<dbReference type="SUPFAM" id="SSF51316">
    <property type="entry name" value="Mss4-like"/>
    <property type="match status" value="1"/>
</dbReference>
<dbReference type="GO" id="GO:0016846">
    <property type="term" value="F:carbon-sulfur lyase activity"/>
    <property type="evidence" value="ECO:0007669"/>
    <property type="project" value="InterPro"/>
</dbReference>
<evidence type="ECO:0000313" key="6">
    <source>
        <dbReference type="EMBL" id="KAJ4397680.1"/>
    </source>
</evidence>
<reference evidence="6" key="1">
    <citation type="submission" date="2022-10" db="EMBL/GenBank/DDBJ databases">
        <title>Tapping the CABI collections for fungal endophytes: first genome assemblies for Collariella, Neodidymelliopsis, Ascochyta clinopodiicola, Didymella pomorum, Didymosphaeria variabile, Neocosmospora piperis and Neocucurbitaria cava.</title>
        <authorList>
            <person name="Hill R."/>
        </authorList>
    </citation>
    <scope>NUCLEOTIDE SEQUENCE</scope>
    <source>
        <strain evidence="6">IMI 355082</strain>
    </source>
</reference>
<keyword evidence="3" id="KW-0862">Zinc</keyword>
<protein>
    <recommendedName>
        <fullName evidence="5">CENP-V/GFA domain-containing protein</fullName>
    </recommendedName>
</protein>
<comment type="caution">
    <text evidence="6">The sequence shown here is derived from an EMBL/GenBank/DDBJ whole genome shotgun (WGS) entry which is preliminary data.</text>
</comment>